<evidence type="ECO:0000256" key="1">
    <source>
        <dbReference type="SAM" id="MobiDB-lite"/>
    </source>
</evidence>
<organism evidence="2 3">
    <name type="scientific">Aphis gossypii</name>
    <name type="common">Cotton aphid</name>
    <dbReference type="NCBI Taxonomy" id="80765"/>
    <lineage>
        <taxon>Eukaryota</taxon>
        <taxon>Metazoa</taxon>
        <taxon>Ecdysozoa</taxon>
        <taxon>Arthropoda</taxon>
        <taxon>Hexapoda</taxon>
        <taxon>Insecta</taxon>
        <taxon>Pterygota</taxon>
        <taxon>Neoptera</taxon>
        <taxon>Paraneoptera</taxon>
        <taxon>Hemiptera</taxon>
        <taxon>Sternorrhyncha</taxon>
        <taxon>Aphidomorpha</taxon>
        <taxon>Aphidoidea</taxon>
        <taxon>Aphididae</taxon>
        <taxon>Aphidini</taxon>
        <taxon>Aphis</taxon>
        <taxon>Aphis</taxon>
    </lineage>
</organism>
<evidence type="ECO:0000313" key="2">
    <source>
        <dbReference type="EMBL" id="CAH1716073.1"/>
    </source>
</evidence>
<sequence>MCISGKKTGPPVPRPRISLYCYLLSVGAATRPVDDDTVIVPFRVHAGAVVWRCRPDFTGARQRGGADRQSDPPAARRILSVRQTAESPRPRTSCRRRGIAFSPRSTTTRYPVAGRRGPNTALSTAFHTPAAVFFSSNGRLKGSPQDGRPESTSAVALFGRTRCRRPKP</sequence>
<proteinExistence type="predicted"/>
<reference evidence="2" key="2">
    <citation type="submission" date="2022-10" db="EMBL/GenBank/DDBJ databases">
        <authorList>
            <consortium name="ENA_rothamsted_submissions"/>
            <consortium name="culmorum"/>
            <person name="King R."/>
        </authorList>
    </citation>
    <scope>NUCLEOTIDE SEQUENCE</scope>
</reference>
<keyword evidence="3" id="KW-1185">Reference proteome</keyword>
<accession>A0A9P0IUB0</accession>
<name>A0A9P0IUB0_APHGO</name>
<feature type="region of interest" description="Disordered" evidence="1">
    <location>
        <begin position="59"/>
        <end position="95"/>
    </location>
</feature>
<dbReference type="AlphaFoldDB" id="A0A9P0IUB0"/>
<gene>
    <name evidence="2" type="ORF">APHIGO_LOCUS3419</name>
</gene>
<evidence type="ECO:0000313" key="3">
    <source>
        <dbReference type="Proteomes" id="UP001154329"/>
    </source>
</evidence>
<protein>
    <submittedName>
        <fullName evidence="2">Uncharacterized protein</fullName>
    </submittedName>
</protein>
<dbReference type="Proteomes" id="UP001154329">
    <property type="component" value="Chromosome 1"/>
</dbReference>
<reference evidence="2" key="1">
    <citation type="submission" date="2022-02" db="EMBL/GenBank/DDBJ databases">
        <authorList>
            <person name="King R."/>
        </authorList>
    </citation>
    <scope>NUCLEOTIDE SEQUENCE</scope>
</reference>
<dbReference type="EMBL" id="OU899034">
    <property type="protein sequence ID" value="CAH1716073.1"/>
    <property type="molecule type" value="Genomic_DNA"/>
</dbReference>